<name>A0A0R2AXR2_9LACO</name>
<proteinExistence type="predicted"/>
<dbReference type="PATRIC" id="fig|1423727.3.peg.1340"/>
<comment type="caution">
    <text evidence="1">The sequence shown here is derived from an EMBL/GenBank/DDBJ whole genome shotgun (WGS) entry which is preliminary data.</text>
</comment>
<evidence type="ECO:0000313" key="1">
    <source>
        <dbReference type="EMBL" id="KRM71663.1"/>
    </source>
</evidence>
<reference evidence="1 2" key="1">
    <citation type="journal article" date="2015" name="Genome Announc.">
        <title>Expanding the biotechnology potential of lactobacilli through comparative genomics of 213 strains and associated genera.</title>
        <authorList>
            <person name="Sun Z."/>
            <person name="Harris H.M."/>
            <person name="McCann A."/>
            <person name="Guo C."/>
            <person name="Argimon S."/>
            <person name="Zhang W."/>
            <person name="Yang X."/>
            <person name="Jeffery I.B."/>
            <person name="Cooney J.C."/>
            <person name="Kagawa T.F."/>
            <person name="Liu W."/>
            <person name="Song Y."/>
            <person name="Salvetti E."/>
            <person name="Wrobel A."/>
            <person name="Rasinkangas P."/>
            <person name="Parkhill J."/>
            <person name="Rea M.C."/>
            <person name="O'Sullivan O."/>
            <person name="Ritari J."/>
            <person name="Douillard F.P."/>
            <person name="Paul Ross R."/>
            <person name="Yang R."/>
            <person name="Briner A.E."/>
            <person name="Felis G.E."/>
            <person name="de Vos W.M."/>
            <person name="Barrangou R."/>
            <person name="Klaenhammer T.R."/>
            <person name="Caufield P.W."/>
            <person name="Cui Y."/>
            <person name="Zhang H."/>
            <person name="O'Toole P.W."/>
        </authorList>
    </citation>
    <scope>NUCLEOTIDE SEQUENCE [LARGE SCALE GENOMIC DNA]</scope>
    <source>
        <strain evidence="1 2">DSM 23927</strain>
    </source>
</reference>
<keyword evidence="2" id="KW-1185">Reference proteome</keyword>
<dbReference type="AlphaFoldDB" id="A0A0R2AXR2"/>
<dbReference type="STRING" id="1423727.FC34_GL001320"/>
<dbReference type="Gene3D" id="3.40.50.2000">
    <property type="entry name" value="Glycogen Phosphorylase B"/>
    <property type="match status" value="1"/>
</dbReference>
<organism evidence="1 2">
    <name type="scientific">Lacticaseibacillus brantae DSM 23927</name>
    <dbReference type="NCBI Taxonomy" id="1423727"/>
    <lineage>
        <taxon>Bacteria</taxon>
        <taxon>Bacillati</taxon>
        <taxon>Bacillota</taxon>
        <taxon>Bacilli</taxon>
        <taxon>Lactobacillales</taxon>
        <taxon>Lactobacillaceae</taxon>
        <taxon>Lacticaseibacillus</taxon>
    </lineage>
</organism>
<gene>
    <name evidence="1" type="ORF">FC34_GL001320</name>
</gene>
<sequence>MNYFMTGMIDYNLAAPEAAAIARQEVFTNLKADSQLLTVIYNRFLRLNAFRAGLKPEQYVNMFDFFQGSASYNGPISTLADVAFPNLVTPVRQGNIVYYYQGADRIAEVHLFEPDSDFPFAQDQLSTVSFYDRLNNINRTDMYDVRGFKSRSDFYGRVRGQHLETYYNLKGEPVLEITYQKNAADQNEITRLMLTYQQTQHVFDNLAQLQGFFYDQLQQADTRFFVDRAFEVSSGLEAASLTAPVYLVDHDTQRDPASSGLSDAIQAVVHLAKFQGVITATLDQHNFWQQQPVTTIDMSVAANQPGAVPAVIAGWQNILK</sequence>
<dbReference type="OrthoDB" id="570545at2"/>
<evidence type="ECO:0000313" key="2">
    <source>
        <dbReference type="Proteomes" id="UP000051672"/>
    </source>
</evidence>
<accession>A0A0R2AXR2</accession>
<dbReference type="EMBL" id="AYZQ01000003">
    <property type="protein sequence ID" value="KRM71663.1"/>
    <property type="molecule type" value="Genomic_DNA"/>
</dbReference>
<dbReference type="Proteomes" id="UP000051672">
    <property type="component" value="Unassembled WGS sequence"/>
</dbReference>
<protein>
    <submittedName>
        <fullName evidence="1">Uncharacterized protein</fullName>
    </submittedName>
</protein>
<dbReference type="RefSeq" id="WP_057894614.1">
    <property type="nucleotide sequence ID" value="NZ_AYZQ01000003.1"/>
</dbReference>